<accession>A0A9W4JAM3</accession>
<evidence type="ECO:0000256" key="5">
    <source>
        <dbReference type="SAM" id="Coils"/>
    </source>
</evidence>
<sequence>MSQLTAELDINIDFSVSQVKSECQESGAISDSGSHGDNVNLDIFNIHGMSSGTMASPFKLPGSPVAAPLRKGLFTNGIWCCNCPDRPPAARRQTKKEGPNIGKWFWTCAQPMHLRCSFFLWEADATIREQAAVLANSRSELDPLSLTPTKPKTPGRSNNGLLTPQTERRFYDTPSPKFKPPPQSAKARMISEASEDFGWNDDLDDDEELVKTFCSNNTTESFISQPNYHTEPAVKTPRTARVTSPGKRKLFQAQNDGSPDHQSTFATPLSSVSSRTATFPSSAELCSTPTPSKYSDVLSAESTFDTSDLAKSLIGILENHEVVLPNKARDEAVSLLNRHDLRTQGIVRGRDMTRLALRKKDNEIANLKERVANLEAQRQLDQTLIDGMKASGSNERTNRR</sequence>
<feature type="region of interest" description="Disordered" evidence="6">
    <location>
        <begin position="252"/>
        <end position="272"/>
    </location>
</feature>
<evidence type="ECO:0000313" key="8">
    <source>
        <dbReference type="EMBL" id="CAG8379135.1"/>
    </source>
</evidence>
<feature type="compositionally biased region" description="Polar residues" evidence="6">
    <location>
        <begin position="155"/>
        <end position="165"/>
    </location>
</feature>
<dbReference type="OrthoDB" id="430051at2759"/>
<keyword evidence="2 4" id="KW-0863">Zinc-finger</keyword>
<keyword evidence="1" id="KW-0479">Metal-binding</keyword>
<gene>
    <name evidence="8" type="ORF">PSALAMII_LOCUS5819</name>
</gene>
<proteinExistence type="predicted"/>
<organism evidence="8 9">
    <name type="scientific">Penicillium salamii</name>
    <dbReference type="NCBI Taxonomy" id="1612424"/>
    <lineage>
        <taxon>Eukaryota</taxon>
        <taxon>Fungi</taxon>
        <taxon>Dikarya</taxon>
        <taxon>Ascomycota</taxon>
        <taxon>Pezizomycotina</taxon>
        <taxon>Eurotiomycetes</taxon>
        <taxon>Eurotiomycetidae</taxon>
        <taxon>Eurotiales</taxon>
        <taxon>Aspergillaceae</taxon>
        <taxon>Penicillium</taxon>
    </lineage>
</organism>
<evidence type="ECO:0000256" key="2">
    <source>
        <dbReference type="ARBA" id="ARBA00022771"/>
    </source>
</evidence>
<dbReference type="PROSITE" id="PS51999">
    <property type="entry name" value="ZF_GRF"/>
    <property type="match status" value="1"/>
</dbReference>
<name>A0A9W4JAM3_9EURO</name>
<evidence type="ECO:0000256" key="1">
    <source>
        <dbReference type="ARBA" id="ARBA00022723"/>
    </source>
</evidence>
<evidence type="ECO:0000256" key="6">
    <source>
        <dbReference type="SAM" id="MobiDB-lite"/>
    </source>
</evidence>
<keyword evidence="3" id="KW-0862">Zinc</keyword>
<dbReference type="Pfam" id="PF06839">
    <property type="entry name" value="Zn_ribbon_GRF"/>
    <property type="match status" value="1"/>
</dbReference>
<dbReference type="GO" id="GO:0008270">
    <property type="term" value="F:zinc ion binding"/>
    <property type="evidence" value="ECO:0007669"/>
    <property type="project" value="UniProtKB-KW"/>
</dbReference>
<protein>
    <recommendedName>
        <fullName evidence="7">GRF-type domain-containing protein</fullName>
    </recommendedName>
</protein>
<evidence type="ECO:0000313" key="9">
    <source>
        <dbReference type="Proteomes" id="UP001152646"/>
    </source>
</evidence>
<keyword evidence="5" id="KW-0175">Coiled coil</keyword>
<evidence type="ECO:0000256" key="3">
    <source>
        <dbReference type="ARBA" id="ARBA00022833"/>
    </source>
</evidence>
<evidence type="ECO:0000259" key="7">
    <source>
        <dbReference type="PROSITE" id="PS51999"/>
    </source>
</evidence>
<feature type="domain" description="GRF-type" evidence="7">
    <location>
        <begin position="81"/>
        <end position="125"/>
    </location>
</feature>
<reference evidence="8" key="1">
    <citation type="submission" date="2021-07" db="EMBL/GenBank/DDBJ databases">
        <authorList>
            <person name="Branca A.L. A."/>
        </authorList>
    </citation>
    <scope>NUCLEOTIDE SEQUENCE</scope>
</reference>
<dbReference type="EMBL" id="CAJVPA010000185">
    <property type="protein sequence ID" value="CAG8379135.1"/>
    <property type="molecule type" value="Genomic_DNA"/>
</dbReference>
<feature type="region of interest" description="Disordered" evidence="6">
    <location>
        <begin position="142"/>
        <end position="184"/>
    </location>
</feature>
<evidence type="ECO:0000256" key="4">
    <source>
        <dbReference type="PROSITE-ProRule" id="PRU01343"/>
    </source>
</evidence>
<dbReference type="InterPro" id="IPR010666">
    <property type="entry name" value="Znf_GRF"/>
</dbReference>
<dbReference type="Proteomes" id="UP001152646">
    <property type="component" value="Unassembled WGS sequence"/>
</dbReference>
<feature type="coiled-coil region" evidence="5">
    <location>
        <begin position="350"/>
        <end position="384"/>
    </location>
</feature>
<dbReference type="AlphaFoldDB" id="A0A9W4JAM3"/>
<comment type="caution">
    <text evidence="8">The sequence shown here is derived from an EMBL/GenBank/DDBJ whole genome shotgun (WGS) entry which is preliminary data.</text>
</comment>